<evidence type="ECO:0000313" key="10">
    <source>
        <dbReference type="EMBL" id="ADD79474.1"/>
    </source>
</evidence>
<keyword evidence="7 11" id="KW-0456">Lyase</keyword>
<dbReference type="EC" id="4.1.2.25" evidence="5"/>
<feature type="domain" description="Dihydroneopterin aldolase/epimerase" evidence="9">
    <location>
        <begin position="4"/>
        <end position="113"/>
    </location>
</feature>
<dbReference type="InterPro" id="IPR006156">
    <property type="entry name" value="Dihydroneopterin_aldolase"/>
</dbReference>
<evidence type="ECO:0000256" key="1">
    <source>
        <dbReference type="ARBA" id="ARBA00001353"/>
    </source>
</evidence>
<evidence type="ECO:0000313" key="11">
    <source>
        <dbReference type="EMBL" id="ADD79546.1"/>
    </source>
</evidence>
<comment type="pathway">
    <text evidence="2">Cofactor biosynthesis; tetrahydrofolate biosynthesis; 2-amino-4-hydroxy-6-hydroxymethyl-7,8-dihydropteridine diphosphate from 7,8-dihydroneopterin triphosphate: step 3/4.</text>
</comment>
<evidence type="ECO:0000256" key="7">
    <source>
        <dbReference type="ARBA" id="ARBA00023239"/>
    </source>
</evidence>
<evidence type="ECO:0000313" key="12">
    <source>
        <dbReference type="Proteomes" id="UP000001700"/>
    </source>
</evidence>
<evidence type="ECO:0000256" key="3">
    <source>
        <dbReference type="ARBA" id="ARBA00005708"/>
    </source>
</evidence>
<dbReference type="Proteomes" id="UP000001700">
    <property type="component" value="Chromosome"/>
</dbReference>
<accession>D4G905</accession>
<proteinExistence type="inferred from homology"/>
<keyword evidence="6" id="KW-0289">Folate biosynthesis</keyword>
<dbReference type="SUPFAM" id="SSF55620">
    <property type="entry name" value="Tetrahydrobiopterin biosynthesis enzymes-like"/>
    <property type="match status" value="1"/>
</dbReference>
<dbReference type="RefSeq" id="WP_013087464.1">
    <property type="nucleotide sequence ID" value="NC_014109.1"/>
</dbReference>
<keyword evidence="12" id="KW-1185">Reference proteome</keyword>
<dbReference type="InterPro" id="IPR043133">
    <property type="entry name" value="GTP-CH-I_C/QueF"/>
</dbReference>
<name>D4G905_RIEPU</name>
<dbReference type="Gene3D" id="3.30.1130.10">
    <property type="match status" value="1"/>
</dbReference>
<organism evidence="11 12">
    <name type="scientific">Riesia pediculicola (strain USDA)</name>
    <dbReference type="NCBI Taxonomy" id="515618"/>
    <lineage>
        <taxon>Bacteria</taxon>
        <taxon>Pseudomonadati</taxon>
        <taxon>Pseudomonadota</taxon>
        <taxon>Gammaproteobacteria</taxon>
        <taxon>Enterobacterales</taxon>
        <taxon>Enterobacteriaceae</taxon>
        <taxon>Candidatus Riesia</taxon>
    </lineage>
</organism>
<evidence type="ECO:0000256" key="8">
    <source>
        <dbReference type="ARBA" id="ARBA00032903"/>
    </source>
</evidence>
<dbReference type="PANTHER" id="PTHR42844">
    <property type="entry name" value="DIHYDRONEOPTERIN ALDOLASE 1-RELATED"/>
    <property type="match status" value="1"/>
</dbReference>
<evidence type="ECO:0000259" key="9">
    <source>
        <dbReference type="SMART" id="SM00905"/>
    </source>
</evidence>
<dbReference type="PANTHER" id="PTHR42844:SF1">
    <property type="entry name" value="DIHYDRONEOPTERIN ALDOLASE 1-RELATED"/>
    <property type="match status" value="1"/>
</dbReference>
<comment type="subunit">
    <text evidence="4">Homooctamer.</text>
</comment>
<dbReference type="KEGG" id="rip:RIEPE_0582"/>
<dbReference type="AlphaFoldDB" id="D4G905"/>
<evidence type="ECO:0000256" key="2">
    <source>
        <dbReference type="ARBA" id="ARBA00005013"/>
    </source>
</evidence>
<dbReference type="InterPro" id="IPR006157">
    <property type="entry name" value="FolB_dom"/>
</dbReference>
<comment type="catalytic activity">
    <reaction evidence="1">
        <text>7,8-dihydroneopterin = 6-hydroxymethyl-7,8-dihydropterin + glycolaldehyde</text>
        <dbReference type="Rhea" id="RHEA:10540"/>
        <dbReference type="ChEBI" id="CHEBI:17001"/>
        <dbReference type="ChEBI" id="CHEBI:17071"/>
        <dbReference type="ChEBI" id="CHEBI:44841"/>
        <dbReference type="EC" id="4.1.2.25"/>
    </reaction>
</comment>
<reference evidence="11 12" key="1">
    <citation type="submission" date="2008-05" db="EMBL/GenBank/DDBJ databases">
        <title>Genome sequence of Riesia pediculicola USDA.</title>
        <authorList>
            <person name="Kirkness E.F."/>
        </authorList>
    </citation>
    <scope>NUCLEOTIDE SEQUENCE [LARGE SCALE GENOMIC DNA]</scope>
    <source>
        <strain evidence="11 12">USDA</strain>
    </source>
</reference>
<dbReference type="STRING" id="515618.RIEPE_0582"/>
<dbReference type="eggNOG" id="COG1539">
    <property type="taxonomic scope" value="Bacteria"/>
</dbReference>
<comment type="similarity">
    <text evidence="3">Belongs to the DHNA family.</text>
</comment>
<evidence type="ECO:0000256" key="5">
    <source>
        <dbReference type="ARBA" id="ARBA00013043"/>
    </source>
</evidence>
<dbReference type="OrthoDB" id="9810587at2"/>
<dbReference type="GO" id="GO:0004150">
    <property type="term" value="F:dihydroneopterin aldolase activity"/>
    <property type="evidence" value="ECO:0007669"/>
    <property type="project" value="UniProtKB-EC"/>
</dbReference>
<dbReference type="EMBL" id="CP001085">
    <property type="protein sequence ID" value="ADD79474.1"/>
    <property type="molecule type" value="Genomic_DNA"/>
</dbReference>
<gene>
    <name evidence="11" type="primary">folB1</name>
    <name evidence="10" type="synonym">folB2</name>
    <name evidence="11" type="ordered locus">RIEPE_0582</name>
    <name evidence="10" type="ordered locus">RIEPE_0592</name>
</gene>
<dbReference type="KEGG" id="rip:RIEPE_0592"/>
<dbReference type="Pfam" id="PF02152">
    <property type="entry name" value="FolB"/>
    <property type="match status" value="1"/>
</dbReference>
<dbReference type="SMART" id="SM00905">
    <property type="entry name" value="FolB"/>
    <property type="match status" value="1"/>
</dbReference>
<dbReference type="EMBL" id="CP001085">
    <property type="protein sequence ID" value="ADD79546.1"/>
    <property type="molecule type" value="Genomic_DNA"/>
</dbReference>
<sequence length="117" mass="13900">MKVLIIDQLSIFTRIGVYDWEKQIKQKLLISIKISRKKYDIENEKFENYLDYSKISETIVNYLERNSFSLIEEVADKISRILFNQFFCNWVKVTVFKPNAIARAKTVGVCLERKIDI</sequence>
<evidence type="ECO:0000256" key="6">
    <source>
        <dbReference type="ARBA" id="ARBA00022909"/>
    </source>
</evidence>
<evidence type="ECO:0000256" key="4">
    <source>
        <dbReference type="ARBA" id="ARBA00011823"/>
    </source>
</evidence>
<dbReference type="HOGENOM" id="CLU_112632_0_2_6"/>
<protein>
    <recommendedName>
        <fullName evidence="5">dihydroneopterin aldolase</fullName>
        <ecNumber evidence="5">4.1.2.25</ecNumber>
    </recommendedName>
    <alternativeName>
        <fullName evidence="8">7,8-dihydroneopterin aldolase</fullName>
    </alternativeName>
</protein>
<dbReference type="GO" id="GO:0005737">
    <property type="term" value="C:cytoplasm"/>
    <property type="evidence" value="ECO:0007669"/>
    <property type="project" value="TreeGrafter"/>
</dbReference>
<dbReference type="NCBIfam" id="TIGR00526">
    <property type="entry name" value="folB_dom"/>
    <property type="match status" value="1"/>
</dbReference>
<dbReference type="GO" id="GO:0046656">
    <property type="term" value="P:folic acid biosynthetic process"/>
    <property type="evidence" value="ECO:0007669"/>
    <property type="project" value="UniProtKB-KW"/>
</dbReference>